<evidence type="ECO:0000313" key="2">
    <source>
        <dbReference type="RefSeq" id="XP_026110145.1"/>
    </source>
</evidence>
<name>A0A6P6NM57_CARAU</name>
<dbReference type="Proteomes" id="UP000515129">
    <property type="component" value="Unplaced"/>
</dbReference>
<organism evidence="1 2">
    <name type="scientific">Carassius auratus</name>
    <name type="common">Goldfish</name>
    <dbReference type="NCBI Taxonomy" id="7957"/>
    <lineage>
        <taxon>Eukaryota</taxon>
        <taxon>Metazoa</taxon>
        <taxon>Chordata</taxon>
        <taxon>Craniata</taxon>
        <taxon>Vertebrata</taxon>
        <taxon>Euteleostomi</taxon>
        <taxon>Actinopterygii</taxon>
        <taxon>Neopterygii</taxon>
        <taxon>Teleostei</taxon>
        <taxon>Ostariophysi</taxon>
        <taxon>Cypriniformes</taxon>
        <taxon>Cyprinidae</taxon>
        <taxon>Cyprininae</taxon>
        <taxon>Carassius</taxon>
    </lineage>
</organism>
<dbReference type="OrthoDB" id="8951038at2759"/>
<reference evidence="2" key="1">
    <citation type="submission" date="2025-08" db="UniProtKB">
        <authorList>
            <consortium name="RefSeq"/>
        </authorList>
    </citation>
    <scope>IDENTIFICATION</scope>
    <source>
        <strain evidence="2">Wakin</strain>
        <tissue evidence="2">Muscle</tissue>
    </source>
</reference>
<dbReference type="AlphaFoldDB" id="A0A6P6NM57"/>
<protein>
    <submittedName>
        <fullName evidence="2">Uncharacterized protein LOC113083014</fullName>
    </submittedName>
</protein>
<proteinExistence type="predicted"/>
<dbReference type="GeneID" id="113083014"/>
<keyword evidence="1" id="KW-1185">Reference proteome</keyword>
<dbReference type="RefSeq" id="XP_026110145.1">
    <property type="nucleotide sequence ID" value="XM_026254360.1"/>
</dbReference>
<sequence>MTTMSEYMGKGSLSEMSLSKKQSVISGSHVSVKSDQSKDGDLPVFSKNTFIKRSALHVTSFISMKSDCSKCNMPNSLEEIPPSTKRLKYEAFDSDFQNHRNQKHFADNLQWIFQDLLCKISTFLKNELNMFKKILQKENTQYFVKEFNENRCSVKEAALDLTLYFLREMKQDETADTLKGKRFTNSDAWIMVISTDADNVCIVQAL</sequence>
<dbReference type="KEGG" id="caua:113083014"/>
<gene>
    <name evidence="2" type="primary">LOC113083014</name>
</gene>
<evidence type="ECO:0000313" key="1">
    <source>
        <dbReference type="Proteomes" id="UP000515129"/>
    </source>
</evidence>
<accession>A0A6P6NM57</accession>